<dbReference type="EMBL" id="WHUG01000002">
    <property type="protein sequence ID" value="MQA37997.1"/>
    <property type="molecule type" value="Genomic_DNA"/>
</dbReference>
<dbReference type="Proteomes" id="UP000440498">
    <property type="component" value="Unassembled WGS sequence"/>
</dbReference>
<protein>
    <submittedName>
        <fullName evidence="2">Outer membrane beta-barrel protein</fullName>
    </submittedName>
</protein>
<keyword evidence="3" id="KW-1185">Reference proteome</keyword>
<feature type="chain" id="PRO_5025666193" evidence="1">
    <location>
        <begin position="19"/>
        <end position="391"/>
    </location>
</feature>
<dbReference type="NCBIfam" id="TIGR03014">
    <property type="entry name" value="EpsL"/>
    <property type="match status" value="1"/>
</dbReference>
<accession>A0A6A7MZ31</accession>
<evidence type="ECO:0000256" key="1">
    <source>
        <dbReference type="SAM" id="SignalP"/>
    </source>
</evidence>
<evidence type="ECO:0000313" key="2">
    <source>
        <dbReference type="EMBL" id="MQA37997.1"/>
    </source>
</evidence>
<organism evidence="2 3">
    <name type="scientific">Rugamonas aquatica</name>
    <dbReference type="NCBI Taxonomy" id="2743357"/>
    <lineage>
        <taxon>Bacteria</taxon>
        <taxon>Pseudomonadati</taxon>
        <taxon>Pseudomonadota</taxon>
        <taxon>Betaproteobacteria</taxon>
        <taxon>Burkholderiales</taxon>
        <taxon>Oxalobacteraceae</taxon>
        <taxon>Telluria group</taxon>
        <taxon>Rugamonas</taxon>
    </lineage>
</organism>
<evidence type="ECO:0000313" key="3">
    <source>
        <dbReference type="Proteomes" id="UP000440498"/>
    </source>
</evidence>
<gene>
    <name evidence="2" type="ORF">GEV02_07540</name>
</gene>
<sequence length="391" mass="43219">MAMLIGSLFCATASAALSDTIHPFASVTYTHEDNLLRLPDDAALSPGQQRDDNLRQAVAGVQLERPIGRQVLTAQAKVSRVTFSHYDQLNYNGQDFSAALQWHLLEHFDGHVGGSYAQTLTPFTDFHSSERNLRVQRHEYVDGAWRFLPSWQVRAGFIRDKFTYDLLAQRLNDRTEDLAEVGFDYLASSGSRIGLVSRELRGRYPNQRSFGSVAIDEGYKQKELKLNIYWFLGSTTQVQLLAGRARREHNFYTVRDTSGVDGRVTASWNPTGKLRFTAATWREFSAVESSIVSSSLNKGASLNAVWNTTAKIAVNGALRSDKRDFSAASGIALPIDLTDTIRSASVGLTYNPASVMQFGVNVFTEKRSGSPFLGSGTYKANGMSLTATAQF</sequence>
<comment type="caution">
    <text evidence="2">The sequence shown here is derived from an EMBL/GenBank/DDBJ whole genome shotgun (WGS) entry which is preliminary data.</text>
</comment>
<feature type="signal peptide" evidence="1">
    <location>
        <begin position="1"/>
        <end position="18"/>
    </location>
</feature>
<name>A0A6A7MZ31_9BURK</name>
<dbReference type="AlphaFoldDB" id="A0A6A7MZ31"/>
<keyword evidence="1" id="KW-0732">Signal</keyword>
<reference evidence="2 3" key="1">
    <citation type="submission" date="2019-10" db="EMBL/GenBank/DDBJ databases">
        <title>Two novel species isolated from a subtropical stream in China.</title>
        <authorList>
            <person name="Lu H."/>
        </authorList>
    </citation>
    <scope>NUCLEOTIDE SEQUENCE [LARGE SCALE GENOMIC DNA]</scope>
    <source>
        <strain evidence="2 3">FT29W</strain>
    </source>
</reference>
<dbReference type="SUPFAM" id="SSF56935">
    <property type="entry name" value="Porins"/>
    <property type="match status" value="1"/>
</dbReference>
<dbReference type="InterPro" id="IPR017465">
    <property type="entry name" value="EpsL_proteobac"/>
</dbReference>
<proteinExistence type="predicted"/>